<organism evidence="1">
    <name type="scientific">mine drainage metagenome</name>
    <dbReference type="NCBI Taxonomy" id="410659"/>
    <lineage>
        <taxon>unclassified sequences</taxon>
        <taxon>metagenomes</taxon>
        <taxon>ecological metagenomes</taxon>
    </lineage>
</organism>
<proteinExistence type="predicted"/>
<dbReference type="SUPFAM" id="SSF55331">
    <property type="entry name" value="Tautomerase/MIF"/>
    <property type="match status" value="1"/>
</dbReference>
<protein>
    <submittedName>
        <fullName evidence="1">4-oxalocrotonate tautomerase</fullName>
    </submittedName>
</protein>
<dbReference type="InterPro" id="IPR037479">
    <property type="entry name" value="Tauto_MSAD"/>
</dbReference>
<name>A0A1J5SMU2_9ZZZZ</name>
<dbReference type="AlphaFoldDB" id="A0A1J5SMU2"/>
<dbReference type="PANTHER" id="PTHR38460:SF1">
    <property type="entry name" value="TAUTOMERASE YOLI-RELATED"/>
    <property type="match status" value="1"/>
</dbReference>
<sequence>MPFTRITVKEGTPPEKRKDIARNVHQAMVESIGIPEDDFFQLISEYGQGDFFFDRGFMGIARSDDLVVVQITLRRGRSDAMKRDLYAKIAGNLHGNVGIRPEDIFIYLNENDFSDWSVGNGQMSMAIVQQRGD</sequence>
<dbReference type="Pfam" id="PF14552">
    <property type="entry name" value="Tautomerase_2"/>
    <property type="match status" value="1"/>
</dbReference>
<gene>
    <name evidence="1" type="ORF">GALL_82150</name>
</gene>
<comment type="caution">
    <text evidence="1">The sequence shown here is derived from an EMBL/GenBank/DDBJ whole genome shotgun (WGS) entry which is preliminary data.</text>
</comment>
<dbReference type="PANTHER" id="PTHR38460">
    <property type="entry name" value="TAUTOMERASE YOLI-RELATED"/>
    <property type="match status" value="1"/>
</dbReference>
<reference evidence="1" key="1">
    <citation type="submission" date="2016-10" db="EMBL/GenBank/DDBJ databases">
        <title>Sequence of Gallionella enrichment culture.</title>
        <authorList>
            <person name="Poehlein A."/>
            <person name="Muehling M."/>
            <person name="Daniel R."/>
        </authorList>
    </citation>
    <scope>NUCLEOTIDE SEQUENCE</scope>
</reference>
<dbReference type="InterPro" id="IPR014347">
    <property type="entry name" value="Tautomerase/MIF_sf"/>
</dbReference>
<evidence type="ECO:0000313" key="1">
    <source>
        <dbReference type="EMBL" id="OIR09809.1"/>
    </source>
</evidence>
<dbReference type="EMBL" id="MLJW01000025">
    <property type="protein sequence ID" value="OIR09809.1"/>
    <property type="molecule type" value="Genomic_DNA"/>
</dbReference>
<dbReference type="Gene3D" id="3.30.429.10">
    <property type="entry name" value="Macrophage Migration Inhibitory Factor"/>
    <property type="match status" value="1"/>
</dbReference>
<accession>A0A1J5SMU2</accession>